<feature type="compositionally biased region" description="Basic and acidic residues" evidence="1">
    <location>
        <begin position="33"/>
        <end position="57"/>
    </location>
</feature>
<feature type="compositionally biased region" description="Acidic residues" evidence="1">
    <location>
        <begin position="102"/>
        <end position="114"/>
    </location>
</feature>
<feature type="region of interest" description="Disordered" evidence="1">
    <location>
        <begin position="31"/>
        <end position="257"/>
    </location>
</feature>
<dbReference type="Proteomes" id="UP000265515">
    <property type="component" value="Unassembled WGS sequence"/>
</dbReference>
<keyword evidence="3" id="KW-1185">Reference proteome</keyword>
<dbReference type="Gramene" id="GBG78656">
    <property type="protein sequence ID" value="GBG78656"/>
    <property type="gene ID" value="CBR_g27882"/>
</dbReference>
<proteinExistence type="predicted"/>
<feature type="compositionally biased region" description="Basic residues" evidence="1">
    <location>
        <begin position="191"/>
        <end position="200"/>
    </location>
</feature>
<protein>
    <submittedName>
        <fullName evidence="2">Uncharacterized protein</fullName>
    </submittedName>
</protein>
<feature type="compositionally biased region" description="Acidic residues" evidence="1">
    <location>
        <begin position="58"/>
        <end position="69"/>
    </location>
</feature>
<reference evidence="2 3" key="1">
    <citation type="journal article" date="2018" name="Cell">
        <title>The Chara Genome: Secondary Complexity and Implications for Plant Terrestrialization.</title>
        <authorList>
            <person name="Nishiyama T."/>
            <person name="Sakayama H."/>
            <person name="Vries J.D."/>
            <person name="Buschmann H."/>
            <person name="Saint-Marcoux D."/>
            <person name="Ullrich K.K."/>
            <person name="Haas F.B."/>
            <person name="Vanderstraeten L."/>
            <person name="Becker D."/>
            <person name="Lang D."/>
            <person name="Vosolsobe S."/>
            <person name="Rombauts S."/>
            <person name="Wilhelmsson P.K.I."/>
            <person name="Janitza P."/>
            <person name="Kern R."/>
            <person name="Heyl A."/>
            <person name="Rumpler F."/>
            <person name="Villalobos L.I.A.C."/>
            <person name="Clay J.M."/>
            <person name="Skokan R."/>
            <person name="Toyoda A."/>
            <person name="Suzuki Y."/>
            <person name="Kagoshima H."/>
            <person name="Schijlen E."/>
            <person name="Tajeshwar N."/>
            <person name="Catarino B."/>
            <person name="Hetherington A.J."/>
            <person name="Saltykova A."/>
            <person name="Bonnot C."/>
            <person name="Breuninger H."/>
            <person name="Symeonidi A."/>
            <person name="Radhakrishnan G.V."/>
            <person name="Van Nieuwerburgh F."/>
            <person name="Deforce D."/>
            <person name="Chang C."/>
            <person name="Karol K.G."/>
            <person name="Hedrich R."/>
            <person name="Ulvskov P."/>
            <person name="Glockner G."/>
            <person name="Delwiche C.F."/>
            <person name="Petrasek J."/>
            <person name="Van de Peer Y."/>
            <person name="Friml J."/>
            <person name="Beilby M."/>
            <person name="Dolan L."/>
            <person name="Kohara Y."/>
            <person name="Sugano S."/>
            <person name="Fujiyama A."/>
            <person name="Delaux P.-M."/>
            <person name="Quint M."/>
            <person name="TheiBen G."/>
            <person name="Hagemann M."/>
            <person name="Harholt J."/>
            <person name="Dunand C."/>
            <person name="Zachgo S."/>
            <person name="Langdale J."/>
            <person name="Maumus F."/>
            <person name="Straeten D.V.D."/>
            <person name="Gould S.B."/>
            <person name="Rensing S.A."/>
        </authorList>
    </citation>
    <scope>NUCLEOTIDE SEQUENCE [LARGE SCALE GENOMIC DNA]</scope>
    <source>
        <strain evidence="2 3">S276</strain>
    </source>
</reference>
<sequence>MHRPLDVVQEREEGRQQQSEVVVKVVEVALQEKGNDKVQPKKAEEANQQEAEHHKEAEENDQQEENDDMEQQKKAEMEHEEENEEMEHDEDEEGMENKGEEETMEQQEEAEGMDQQDMQHNAEEGDDEEEHQPAVKTVDTRRQRPVVSAQSVENIPDVPPSNEAVQHDNLWVSKVGRKRKEPMEDAAVTPKRARGRPRKQKTAEPGPKKKKEKDSPALASATGRCAAISPGCQRLQREQDRQHIHKPTVRFQSHLGR</sequence>
<organism evidence="2 3">
    <name type="scientific">Chara braunii</name>
    <name type="common">Braun's stonewort</name>
    <dbReference type="NCBI Taxonomy" id="69332"/>
    <lineage>
        <taxon>Eukaryota</taxon>
        <taxon>Viridiplantae</taxon>
        <taxon>Streptophyta</taxon>
        <taxon>Charophyceae</taxon>
        <taxon>Charales</taxon>
        <taxon>Characeae</taxon>
        <taxon>Chara</taxon>
    </lineage>
</organism>
<evidence type="ECO:0000256" key="1">
    <source>
        <dbReference type="SAM" id="MobiDB-lite"/>
    </source>
</evidence>
<feature type="compositionally biased region" description="Acidic residues" evidence="1">
    <location>
        <begin position="78"/>
        <end position="94"/>
    </location>
</feature>
<comment type="caution">
    <text evidence="2">The sequence shown here is derived from an EMBL/GenBank/DDBJ whole genome shotgun (WGS) entry which is preliminary data.</text>
</comment>
<accession>A0A388L8N1</accession>
<feature type="compositionally biased region" description="Basic and acidic residues" evidence="1">
    <location>
        <begin position="1"/>
        <end position="15"/>
    </location>
</feature>
<feature type="region of interest" description="Disordered" evidence="1">
    <location>
        <begin position="1"/>
        <end position="20"/>
    </location>
</feature>
<dbReference type="AlphaFoldDB" id="A0A388L8N1"/>
<evidence type="ECO:0000313" key="3">
    <source>
        <dbReference type="Proteomes" id="UP000265515"/>
    </source>
</evidence>
<gene>
    <name evidence="2" type="ORF">CBR_g27882</name>
</gene>
<name>A0A388L8N1_CHABU</name>
<dbReference type="EMBL" id="BFEA01000300">
    <property type="protein sequence ID" value="GBG78656.1"/>
    <property type="molecule type" value="Genomic_DNA"/>
</dbReference>
<evidence type="ECO:0000313" key="2">
    <source>
        <dbReference type="EMBL" id="GBG78656.1"/>
    </source>
</evidence>